<evidence type="ECO:0000313" key="5">
    <source>
        <dbReference type="Proteomes" id="UP000636800"/>
    </source>
</evidence>
<dbReference type="Proteomes" id="UP000636800">
    <property type="component" value="Unassembled WGS sequence"/>
</dbReference>
<proteinExistence type="inferred from homology"/>
<keyword evidence="2" id="KW-0804">Transcription</keyword>
<evidence type="ECO:0008006" key="6">
    <source>
        <dbReference type="Google" id="ProtNLM"/>
    </source>
</evidence>
<organism evidence="4 5">
    <name type="scientific">Vanilla planifolia</name>
    <name type="common">Vanilla</name>
    <dbReference type="NCBI Taxonomy" id="51239"/>
    <lineage>
        <taxon>Eukaryota</taxon>
        <taxon>Viridiplantae</taxon>
        <taxon>Streptophyta</taxon>
        <taxon>Embryophyta</taxon>
        <taxon>Tracheophyta</taxon>
        <taxon>Spermatophyta</taxon>
        <taxon>Magnoliopsida</taxon>
        <taxon>Liliopsida</taxon>
        <taxon>Asparagales</taxon>
        <taxon>Orchidaceae</taxon>
        <taxon>Vanilloideae</taxon>
        <taxon>Vanilleae</taxon>
        <taxon>Vanilla</taxon>
    </lineage>
</organism>
<dbReference type="Pfam" id="PF03514">
    <property type="entry name" value="GRAS"/>
    <property type="match status" value="1"/>
</dbReference>
<reference evidence="4 5" key="1">
    <citation type="journal article" date="2020" name="Nat. Food">
        <title>A phased Vanilla planifolia genome enables genetic improvement of flavour and production.</title>
        <authorList>
            <person name="Hasing T."/>
            <person name="Tang H."/>
            <person name="Brym M."/>
            <person name="Khazi F."/>
            <person name="Huang T."/>
            <person name="Chambers A.H."/>
        </authorList>
    </citation>
    <scope>NUCLEOTIDE SEQUENCE [LARGE SCALE GENOMIC DNA]</scope>
    <source>
        <tissue evidence="4">Leaf</tissue>
    </source>
</reference>
<dbReference type="PANTHER" id="PTHR31636">
    <property type="entry name" value="OSJNBA0084A10.13 PROTEIN-RELATED"/>
    <property type="match status" value="1"/>
</dbReference>
<evidence type="ECO:0000256" key="1">
    <source>
        <dbReference type="ARBA" id="ARBA00023015"/>
    </source>
</evidence>
<sequence length="447" mass="49697">MQGEVGEDLLALRLSIGSIHPTKKRKRGDELNDKNLAALLHARDRMIRLGGSRQGSLGDEKGLHLVRLLLVCASAVDRSDRTFAAEAIRQLYRLVSISGDPMQRVAAHFADGLAARCVARGSPVFGLIMEDPSPAEEFAAFASLYAVSPYYQFAHFTANQSIIEVFEEEEHMNQGCLHVIDLDVSYGFQWPSLIQSLSDKATGSRPISLRITGFGRSSSELRDTEMRLSSFASGCRNLSFEFVGRLRGEKEPFALESKRNATIAVNLVFCLHTLKSASDISSFLTQIHAMNPSVVTVVQEEGSRAAPGGGFLPRFLESLHYFAAIFDSLDDCLPAESKDRLRIEKSLLGREIRKTVVEDYSEKVSTYERLEKWKAVMETNRFEGVRMSSRSVSQAKLLLKIKSHCSTMDERGSGNGFRISERDEGRAISLGWQDRHLITATAWRPAS</sequence>
<evidence type="ECO:0000256" key="2">
    <source>
        <dbReference type="ARBA" id="ARBA00023163"/>
    </source>
</evidence>
<dbReference type="AlphaFoldDB" id="A0A835QDK1"/>
<protein>
    <recommendedName>
        <fullName evidence="6">Scarecrow-like protein 23</fullName>
    </recommendedName>
</protein>
<comment type="caution">
    <text evidence="4">The sequence shown here is derived from an EMBL/GenBank/DDBJ whole genome shotgun (WGS) entry which is preliminary data.</text>
</comment>
<evidence type="ECO:0000313" key="4">
    <source>
        <dbReference type="EMBL" id="KAG0469438.1"/>
    </source>
</evidence>
<dbReference type="EMBL" id="JADCNL010000008">
    <property type="protein sequence ID" value="KAG0469438.1"/>
    <property type="molecule type" value="Genomic_DNA"/>
</dbReference>
<dbReference type="InterPro" id="IPR005202">
    <property type="entry name" value="TF_GRAS"/>
</dbReference>
<dbReference type="OrthoDB" id="49610at2759"/>
<comment type="similarity">
    <text evidence="3">Belongs to the GRAS family.</text>
</comment>
<gene>
    <name evidence="4" type="ORF">HPP92_016138</name>
</gene>
<accession>A0A835QDK1</accession>
<feature type="region of interest" description="SAW" evidence="3">
    <location>
        <begin position="357"/>
        <end position="444"/>
    </location>
</feature>
<feature type="region of interest" description="PFYRE" evidence="3">
    <location>
        <begin position="263"/>
        <end position="354"/>
    </location>
</feature>
<comment type="caution">
    <text evidence="3">Lacks conserved residue(s) required for the propagation of feature annotation.</text>
</comment>
<keyword evidence="5" id="KW-1185">Reference proteome</keyword>
<evidence type="ECO:0000256" key="3">
    <source>
        <dbReference type="PROSITE-ProRule" id="PRU01191"/>
    </source>
</evidence>
<dbReference type="PROSITE" id="PS50985">
    <property type="entry name" value="GRAS"/>
    <property type="match status" value="1"/>
</dbReference>
<feature type="short sequence motif" description="VHIID" evidence="3">
    <location>
        <begin position="177"/>
        <end position="181"/>
    </location>
</feature>
<keyword evidence="1" id="KW-0805">Transcription regulation</keyword>
<name>A0A835QDK1_VANPL</name>